<protein>
    <submittedName>
        <fullName evidence="2">Uncharacterized protein</fullName>
    </submittedName>
</protein>
<comment type="caution">
    <text evidence="2">The sequence shown here is derived from an EMBL/GenBank/DDBJ whole genome shotgun (WGS) entry which is preliminary data.</text>
</comment>
<proteinExistence type="predicted"/>
<feature type="transmembrane region" description="Helical" evidence="1">
    <location>
        <begin position="82"/>
        <end position="100"/>
    </location>
</feature>
<keyword evidence="1" id="KW-1133">Transmembrane helix</keyword>
<keyword evidence="3" id="KW-1185">Reference proteome</keyword>
<evidence type="ECO:0000256" key="1">
    <source>
        <dbReference type="SAM" id="Phobius"/>
    </source>
</evidence>
<accession>A0ABR8BP96</accession>
<sequence>MLKQAINLNTSTPKALKPQNPAQNQLPELETLLCERVKQGGDVHSVLSALHYFKDHDSQEYWYSTFRKQYQERSTFESLQRVFMTAFAVLGMVIVFDRLFNPPTPISNNHNPPYIEKSN</sequence>
<reference evidence="2 3" key="1">
    <citation type="journal article" date="2020" name="ISME J.">
        <title>Comparative genomics reveals insights into cyanobacterial evolution and habitat adaptation.</title>
        <authorList>
            <person name="Chen M.Y."/>
            <person name="Teng W.K."/>
            <person name="Zhao L."/>
            <person name="Hu C.X."/>
            <person name="Zhou Y.K."/>
            <person name="Han B.P."/>
            <person name="Song L.R."/>
            <person name="Shu W.S."/>
        </authorList>
    </citation>
    <scope>NUCLEOTIDE SEQUENCE [LARGE SCALE GENOMIC DNA]</scope>
    <source>
        <strain evidence="2 3">FACHB-3921</strain>
    </source>
</reference>
<keyword evidence="1" id="KW-0472">Membrane</keyword>
<keyword evidence="1" id="KW-0812">Transmembrane</keyword>
<dbReference type="Proteomes" id="UP000621307">
    <property type="component" value="Unassembled WGS sequence"/>
</dbReference>
<organism evidence="2 3">
    <name type="scientific">Nostoc parmelioides FACHB-3921</name>
    <dbReference type="NCBI Taxonomy" id="2692909"/>
    <lineage>
        <taxon>Bacteria</taxon>
        <taxon>Bacillati</taxon>
        <taxon>Cyanobacteriota</taxon>
        <taxon>Cyanophyceae</taxon>
        <taxon>Nostocales</taxon>
        <taxon>Nostocaceae</taxon>
        <taxon>Nostoc</taxon>
    </lineage>
</organism>
<gene>
    <name evidence="2" type="ORF">H6G14_26165</name>
</gene>
<name>A0ABR8BP96_9NOSO</name>
<evidence type="ECO:0000313" key="2">
    <source>
        <dbReference type="EMBL" id="MBD2254725.1"/>
    </source>
</evidence>
<dbReference type="EMBL" id="JACJQL010000063">
    <property type="protein sequence ID" value="MBD2254725.1"/>
    <property type="molecule type" value="Genomic_DNA"/>
</dbReference>
<evidence type="ECO:0000313" key="3">
    <source>
        <dbReference type="Proteomes" id="UP000621307"/>
    </source>
</evidence>
<dbReference type="RefSeq" id="WP_190571093.1">
    <property type="nucleotide sequence ID" value="NZ_JACJQL010000063.1"/>
</dbReference>